<dbReference type="PANTHER" id="PTHR38600">
    <property type="entry name" value="TRANSCRIPTIONAL REGULATORY PROTEIN"/>
    <property type="match status" value="1"/>
</dbReference>
<dbReference type="Pfam" id="PF01022">
    <property type="entry name" value="HTH_5"/>
    <property type="match status" value="1"/>
</dbReference>
<dbReference type="OrthoDB" id="35765at2157"/>
<dbReference type="CDD" id="cd00090">
    <property type="entry name" value="HTH_ARSR"/>
    <property type="match status" value="1"/>
</dbReference>
<feature type="domain" description="HTH arsR-type" evidence="1">
    <location>
        <begin position="6"/>
        <end position="99"/>
    </location>
</feature>
<dbReference type="EMBL" id="CP020477">
    <property type="protein sequence ID" value="ARM76273.1"/>
    <property type="molecule type" value="Genomic_DNA"/>
</dbReference>
<protein>
    <submittedName>
        <fullName evidence="2">Transcriptional regulator</fullName>
    </submittedName>
</protein>
<reference evidence="2 3" key="1">
    <citation type="submission" date="2017-03" db="EMBL/GenBank/DDBJ databases">
        <title>Sulfur activation and transportation mechanism of thermophilic Archaea Acidianus manzaensis YN-25.</title>
        <authorList>
            <person name="Ma Y."/>
            <person name="Yang Y."/>
            <person name="Xia J."/>
        </authorList>
    </citation>
    <scope>NUCLEOTIDE SEQUENCE [LARGE SCALE GENOMIC DNA]</scope>
    <source>
        <strain evidence="2 3">YN-25</strain>
    </source>
</reference>
<dbReference type="InterPro" id="IPR036390">
    <property type="entry name" value="WH_DNA-bd_sf"/>
</dbReference>
<dbReference type="KEGG" id="aman:B6F84_09700"/>
<dbReference type="PROSITE" id="PS50987">
    <property type="entry name" value="HTH_ARSR_2"/>
    <property type="match status" value="1"/>
</dbReference>
<dbReference type="InterPro" id="IPR001845">
    <property type="entry name" value="HTH_ArsR_DNA-bd_dom"/>
</dbReference>
<dbReference type="AlphaFoldDB" id="A0A1W6K168"/>
<dbReference type="InterPro" id="IPR011991">
    <property type="entry name" value="ArsR-like_HTH"/>
</dbReference>
<dbReference type="SUPFAM" id="SSF46785">
    <property type="entry name" value="Winged helix' DNA-binding domain"/>
    <property type="match status" value="1"/>
</dbReference>
<dbReference type="PANTHER" id="PTHR38600:SF1">
    <property type="entry name" value="TRANSCRIPTIONAL REGULATORY PROTEIN"/>
    <property type="match status" value="1"/>
</dbReference>
<gene>
    <name evidence="2" type="ORF">B6F84_09700</name>
</gene>
<keyword evidence="3" id="KW-1185">Reference proteome</keyword>
<evidence type="ECO:0000313" key="2">
    <source>
        <dbReference type="EMBL" id="ARM76273.1"/>
    </source>
</evidence>
<dbReference type="GeneID" id="41591198"/>
<dbReference type="InterPro" id="IPR036388">
    <property type="entry name" value="WH-like_DNA-bd_sf"/>
</dbReference>
<dbReference type="GO" id="GO:0003700">
    <property type="term" value="F:DNA-binding transcription factor activity"/>
    <property type="evidence" value="ECO:0007669"/>
    <property type="project" value="InterPro"/>
</dbReference>
<accession>A0A1W6K168</accession>
<name>A0A1W6K168_9CREN</name>
<dbReference type="STRING" id="282676.B6F84_09700"/>
<proteinExistence type="predicted"/>
<dbReference type="Proteomes" id="UP000193404">
    <property type="component" value="Chromosome"/>
</dbReference>
<sequence length="101" mass="11873">MNDKERKNVRKLFKFMFFTSRGGLTRLKIVKLLEESPLNANQISTKLNIDYKTAIHHLDILTKNGIIIKSNEKYGAEYKLTSFYKMYRDVLIELEKEGKLS</sequence>
<evidence type="ECO:0000259" key="1">
    <source>
        <dbReference type="PROSITE" id="PS50987"/>
    </source>
</evidence>
<evidence type="ECO:0000313" key="3">
    <source>
        <dbReference type="Proteomes" id="UP000193404"/>
    </source>
</evidence>
<dbReference type="RefSeq" id="WP_148692057.1">
    <property type="nucleotide sequence ID" value="NZ_CP020477.1"/>
</dbReference>
<organism evidence="2 3">
    <name type="scientific">Acidianus manzaensis</name>
    <dbReference type="NCBI Taxonomy" id="282676"/>
    <lineage>
        <taxon>Archaea</taxon>
        <taxon>Thermoproteota</taxon>
        <taxon>Thermoprotei</taxon>
        <taxon>Sulfolobales</taxon>
        <taxon>Sulfolobaceae</taxon>
        <taxon>Acidianus</taxon>
    </lineage>
</organism>
<dbReference type="Gene3D" id="1.10.10.10">
    <property type="entry name" value="Winged helix-like DNA-binding domain superfamily/Winged helix DNA-binding domain"/>
    <property type="match status" value="1"/>
</dbReference>
<dbReference type="SMART" id="SM00418">
    <property type="entry name" value="HTH_ARSR"/>
    <property type="match status" value="1"/>
</dbReference>